<dbReference type="Pfam" id="PF17733">
    <property type="entry name" value="KPWE_dom"/>
    <property type="match status" value="1"/>
</dbReference>
<feature type="domain" description="Peroxisomal membrane protein PEX14-like KPWE" evidence="2">
    <location>
        <begin position="107"/>
        <end position="150"/>
    </location>
</feature>
<protein>
    <recommendedName>
        <fullName evidence="2">Peroxisomal membrane protein PEX14-like KPWE domain-containing protein</fullName>
    </recommendedName>
</protein>
<evidence type="ECO:0000313" key="4">
    <source>
        <dbReference type="Proteomes" id="UP001162131"/>
    </source>
</evidence>
<feature type="compositionally biased region" description="Basic and acidic residues" evidence="1">
    <location>
        <begin position="143"/>
        <end position="154"/>
    </location>
</feature>
<dbReference type="AlphaFoldDB" id="A0AAU9K7C2"/>
<sequence length="154" mass="17797">MIGNFEQAFEQMYQTFNQSFKPGTFWNIQGKLLKKYIDELLENPNDHNRIDLNSKAFNEFGMGMEAVLISIGFAKEAENLVYQGSIDELSQNKDRIMKIIDEKKYFSFAEISEIIGKGEQPPGIKQIDDRAVEEPPSVSTLERPQKPWEREENS</sequence>
<evidence type="ECO:0000256" key="1">
    <source>
        <dbReference type="SAM" id="MobiDB-lite"/>
    </source>
</evidence>
<dbReference type="EMBL" id="CAJZBQ010000053">
    <property type="protein sequence ID" value="CAG9331544.1"/>
    <property type="molecule type" value="Genomic_DNA"/>
</dbReference>
<comment type="caution">
    <text evidence="3">The sequence shown here is derived from an EMBL/GenBank/DDBJ whole genome shotgun (WGS) entry which is preliminary data.</text>
</comment>
<evidence type="ECO:0000259" key="2">
    <source>
        <dbReference type="Pfam" id="PF17733"/>
    </source>
</evidence>
<dbReference type="InterPro" id="IPR040554">
    <property type="entry name" value="KPWE_PEX14_dom"/>
</dbReference>
<feature type="region of interest" description="Disordered" evidence="1">
    <location>
        <begin position="118"/>
        <end position="154"/>
    </location>
</feature>
<keyword evidence="4" id="KW-1185">Reference proteome</keyword>
<reference evidence="3" key="1">
    <citation type="submission" date="2021-09" db="EMBL/GenBank/DDBJ databases">
        <authorList>
            <consortium name="AG Swart"/>
            <person name="Singh M."/>
            <person name="Singh A."/>
            <person name="Seah K."/>
            <person name="Emmerich C."/>
        </authorList>
    </citation>
    <scope>NUCLEOTIDE SEQUENCE</scope>
    <source>
        <strain evidence="3">ATCC30299</strain>
    </source>
</reference>
<organism evidence="3 4">
    <name type="scientific">Blepharisma stoltei</name>
    <dbReference type="NCBI Taxonomy" id="1481888"/>
    <lineage>
        <taxon>Eukaryota</taxon>
        <taxon>Sar</taxon>
        <taxon>Alveolata</taxon>
        <taxon>Ciliophora</taxon>
        <taxon>Postciliodesmatophora</taxon>
        <taxon>Heterotrichea</taxon>
        <taxon>Heterotrichida</taxon>
        <taxon>Blepharismidae</taxon>
        <taxon>Blepharisma</taxon>
    </lineage>
</organism>
<accession>A0AAU9K7C2</accession>
<proteinExistence type="predicted"/>
<name>A0AAU9K7C2_9CILI</name>
<gene>
    <name evidence="3" type="ORF">BSTOLATCC_MIC53611</name>
</gene>
<evidence type="ECO:0000313" key="3">
    <source>
        <dbReference type="EMBL" id="CAG9331544.1"/>
    </source>
</evidence>
<dbReference type="Proteomes" id="UP001162131">
    <property type="component" value="Unassembled WGS sequence"/>
</dbReference>